<gene>
    <name evidence="3" type="ORF">S01H1_14076</name>
</gene>
<dbReference type="InterPro" id="IPR045275">
    <property type="entry name" value="MscS_archaea/bacteria_type"/>
</dbReference>
<keyword evidence="1" id="KW-0812">Transmembrane</keyword>
<dbReference type="InterPro" id="IPR010920">
    <property type="entry name" value="LSM_dom_sf"/>
</dbReference>
<feature type="transmembrane region" description="Helical" evidence="1">
    <location>
        <begin position="43"/>
        <end position="64"/>
    </location>
</feature>
<dbReference type="GO" id="GO:0016020">
    <property type="term" value="C:membrane"/>
    <property type="evidence" value="ECO:0007669"/>
    <property type="project" value="InterPro"/>
</dbReference>
<name>X0TYG9_9ZZZZ</name>
<keyword evidence="1" id="KW-0472">Membrane</keyword>
<reference evidence="3" key="1">
    <citation type="journal article" date="2014" name="Front. Microbiol.">
        <title>High frequency of phylogenetically diverse reductive dehalogenase-homologous genes in deep subseafloor sedimentary metagenomes.</title>
        <authorList>
            <person name="Kawai M."/>
            <person name="Futagami T."/>
            <person name="Toyoda A."/>
            <person name="Takaki Y."/>
            <person name="Nishi S."/>
            <person name="Hori S."/>
            <person name="Arai W."/>
            <person name="Tsubouchi T."/>
            <person name="Morono Y."/>
            <person name="Uchiyama I."/>
            <person name="Ito T."/>
            <person name="Fujiyama A."/>
            <person name="Inagaki F."/>
            <person name="Takami H."/>
        </authorList>
    </citation>
    <scope>NUCLEOTIDE SEQUENCE</scope>
    <source>
        <strain evidence="3">Expedition CK06-06</strain>
    </source>
</reference>
<keyword evidence="1" id="KW-1133">Transmembrane helix</keyword>
<protein>
    <recommendedName>
        <fullName evidence="2">Mechanosensitive ion channel MscS domain-containing protein</fullName>
    </recommendedName>
</protein>
<feature type="transmembrane region" description="Helical" evidence="1">
    <location>
        <begin position="108"/>
        <end position="139"/>
    </location>
</feature>
<feature type="transmembrane region" description="Helical" evidence="1">
    <location>
        <begin position="84"/>
        <end position="102"/>
    </location>
</feature>
<evidence type="ECO:0000313" key="3">
    <source>
        <dbReference type="EMBL" id="GAF81195.1"/>
    </source>
</evidence>
<dbReference type="AlphaFoldDB" id="X0TYG9"/>
<proteinExistence type="predicted"/>
<dbReference type="EMBL" id="BARS01007301">
    <property type="protein sequence ID" value="GAF81195.1"/>
    <property type="molecule type" value="Genomic_DNA"/>
</dbReference>
<dbReference type="InterPro" id="IPR006685">
    <property type="entry name" value="MscS_channel_2nd"/>
</dbReference>
<dbReference type="Pfam" id="PF00924">
    <property type="entry name" value="MS_channel_2nd"/>
    <property type="match status" value="1"/>
</dbReference>
<dbReference type="GO" id="GO:0008381">
    <property type="term" value="F:mechanosensitive monoatomic ion channel activity"/>
    <property type="evidence" value="ECO:0007669"/>
    <property type="project" value="InterPro"/>
</dbReference>
<comment type="caution">
    <text evidence="3">The sequence shown here is derived from an EMBL/GenBank/DDBJ whole genome shotgun (WGS) entry which is preliminary data.</text>
</comment>
<accession>X0TYG9</accession>
<dbReference type="PANTHER" id="PTHR30221">
    <property type="entry name" value="SMALL-CONDUCTANCE MECHANOSENSITIVE CHANNEL"/>
    <property type="match status" value="1"/>
</dbReference>
<evidence type="ECO:0000256" key="1">
    <source>
        <dbReference type="SAM" id="Phobius"/>
    </source>
</evidence>
<organism evidence="3">
    <name type="scientific">marine sediment metagenome</name>
    <dbReference type="NCBI Taxonomy" id="412755"/>
    <lineage>
        <taxon>unclassified sequences</taxon>
        <taxon>metagenomes</taxon>
        <taxon>ecological metagenomes</taxon>
    </lineage>
</organism>
<dbReference type="Gene3D" id="1.10.287.1260">
    <property type="match status" value="1"/>
</dbReference>
<dbReference type="SUPFAM" id="SSF50182">
    <property type="entry name" value="Sm-like ribonucleoproteins"/>
    <property type="match status" value="1"/>
</dbReference>
<dbReference type="PANTHER" id="PTHR30221:SF1">
    <property type="entry name" value="SMALL-CONDUCTANCE MECHANOSENSITIVE CHANNEL"/>
    <property type="match status" value="1"/>
</dbReference>
<evidence type="ECO:0000259" key="2">
    <source>
        <dbReference type="Pfam" id="PF00924"/>
    </source>
</evidence>
<feature type="domain" description="Mechanosensitive ion channel MscS" evidence="2">
    <location>
        <begin position="126"/>
        <end position="158"/>
    </location>
</feature>
<feature type="non-terminal residue" evidence="3">
    <location>
        <position position="158"/>
    </location>
</feature>
<sequence length="158" mass="16927">MGIRLLSLFTTLLPSSLFAQTLPEGANVESLAIIGQMVNWGGIGSSLLLVILAWLILTLVDNLVEELGRAFADSRLFIQRLNAFFRFFVYIGVVVGVVLLSFDFSPQLLAVIGGGVAVAVGFATRDLLASLVAGVMIVFDRPFQVGDRVSFGGEYGDV</sequence>